<evidence type="ECO:0000313" key="12">
    <source>
        <dbReference type="EMBL" id="EFO88593.1"/>
    </source>
</evidence>
<dbReference type="GO" id="GO:0015020">
    <property type="term" value="F:glucuronosyltransferase activity"/>
    <property type="evidence" value="ECO:0007669"/>
    <property type="project" value="UniProtKB-EC"/>
</dbReference>
<dbReference type="Pfam" id="PF00201">
    <property type="entry name" value="UDPGT"/>
    <property type="match status" value="1"/>
</dbReference>
<name>E3N7I9_CAERE</name>
<keyword evidence="4" id="KW-0328">Glycosyltransferase</keyword>
<dbReference type="EC" id="2.4.1.17" evidence="3"/>
<dbReference type="InParanoid" id="E3N7I9"/>
<dbReference type="FunCoup" id="E3N7I9">
    <property type="interactions" value="7"/>
</dbReference>
<feature type="transmembrane region" description="Helical" evidence="11">
    <location>
        <begin position="580"/>
        <end position="603"/>
    </location>
</feature>
<sequence length="614" mass="70182">MREIIKTGIPIPTVPLLIRVIKTTKYTPSSILVSFHILSLLQIRKLRKSQCVEIRADGRSPLKNLYKKNQEKVHHLSLLIIMIIQSPFPFFLSFLSLITTTNAYNILVYSPSFGGSHTNFMARLADTLTEAGHNVTFLIPVADEARKGQLGVKLTKDVVLVEQDAEMRRHVKPIDDDMEQFWTTDMDSSNADTIFNVFTDSMTLSCENFMRNREIFDQMKSRHFDVGIFEPLSVCGLGFMHALGIDKVIMASSCTHYDGTVAAIGEPLDFSYVPGMMSKSGEKMSLFERLENYKMSMASYRMQYNMWDKEISIVQKAYGASIPDWRDLMPASSVFFTNSIPYVDFPRTVTQKTVPIGGISVDMAAIRDHKLSIEWSTVLDERPYNMLISFGSMVRSMDMPIEWRNGLLEAIKSEPNVTFIWKYEADELEWAQGVSNIHFSRWVPQTALLNDDRLSAFMTHGGLGSTNELAHLGKAALMIPVFADQNRNARMLERHGGVKVIEKYELADKHKIRSAIQSILHDKQYKEKAERLAHLLINQPMKPKEQVVKYTEFVARFGPFPQMDSHGRKLSFIQRNLVDVYSIIGFSYLIAFSFVFYVSKFVFDRIPVKFVKKD</sequence>
<keyword evidence="9 11" id="KW-0472">Membrane</keyword>
<comment type="catalytic activity">
    <reaction evidence="10">
        <text>glucuronate acceptor + UDP-alpha-D-glucuronate = acceptor beta-D-glucuronoside + UDP + H(+)</text>
        <dbReference type="Rhea" id="RHEA:21032"/>
        <dbReference type="ChEBI" id="CHEBI:15378"/>
        <dbReference type="ChEBI" id="CHEBI:58052"/>
        <dbReference type="ChEBI" id="CHEBI:58223"/>
        <dbReference type="ChEBI" id="CHEBI:132367"/>
        <dbReference type="ChEBI" id="CHEBI:132368"/>
        <dbReference type="EC" id="2.4.1.17"/>
    </reaction>
</comment>
<feature type="transmembrane region" description="Helical" evidence="11">
    <location>
        <begin position="76"/>
        <end position="98"/>
    </location>
</feature>
<dbReference type="SUPFAM" id="SSF53756">
    <property type="entry name" value="UDP-Glycosyltransferase/glycogen phosphorylase"/>
    <property type="match status" value="1"/>
</dbReference>
<dbReference type="OrthoDB" id="5835829at2759"/>
<evidence type="ECO:0000256" key="10">
    <source>
        <dbReference type="ARBA" id="ARBA00047475"/>
    </source>
</evidence>
<gene>
    <name evidence="12" type="ORF">CRE_13681</name>
</gene>
<dbReference type="GeneID" id="9813140"/>
<evidence type="ECO:0000256" key="9">
    <source>
        <dbReference type="ARBA" id="ARBA00023136"/>
    </source>
</evidence>
<comment type="similarity">
    <text evidence="2">Belongs to the UDP-glycosyltransferase family.</text>
</comment>
<dbReference type="RefSeq" id="XP_003095642.2">
    <property type="nucleotide sequence ID" value="XM_003095594.2"/>
</dbReference>
<evidence type="ECO:0000256" key="6">
    <source>
        <dbReference type="ARBA" id="ARBA00022692"/>
    </source>
</evidence>
<proteinExistence type="inferred from homology"/>
<evidence type="ECO:0000256" key="8">
    <source>
        <dbReference type="ARBA" id="ARBA00022989"/>
    </source>
</evidence>
<keyword evidence="7" id="KW-0732">Signal</keyword>
<evidence type="ECO:0000256" key="7">
    <source>
        <dbReference type="ARBA" id="ARBA00022729"/>
    </source>
</evidence>
<accession>E3N7I9</accession>
<dbReference type="FunFam" id="3.40.50.2000:FF:000204">
    <property type="entry name" value="UDP-glucuronosyltransferase"/>
    <property type="match status" value="1"/>
</dbReference>
<evidence type="ECO:0000256" key="11">
    <source>
        <dbReference type="SAM" id="Phobius"/>
    </source>
</evidence>
<dbReference type="STRING" id="31234.E3N7I9"/>
<dbReference type="HOGENOM" id="CLU_012949_1_4_1"/>
<dbReference type="CDD" id="cd03784">
    <property type="entry name" value="GT1_Gtf-like"/>
    <property type="match status" value="1"/>
</dbReference>
<keyword evidence="13" id="KW-1185">Reference proteome</keyword>
<evidence type="ECO:0000256" key="3">
    <source>
        <dbReference type="ARBA" id="ARBA00012544"/>
    </source>
</evidence>
<dbReference type="InterPro" id="IPR050271">
    <property type="entry name" value="UDP-glycosyltransferase"/>
</dbReference>
<keyword evidence="5" id="KW-0808">Transferase</keyword>
<reference evidence="12" key="1">
    <citation type="submission" date="2007-07" db="EMBL/GenBank/DDBJ databases">
        <title>PCAP assembly of the Caenorhabditis remanei genome.</title>
        <authorList>
            <consortium name="The Caenorhabditis remanei Sequencing Consortium"/>
            <person name="Wilson R.K."/>
        </authorList>
    </citation>
    <scope>NUCLEOTIDE SEQUENCE [LARGE SCALE GENOMIC DNA]</scope>
    <source>
        <strain evidence="12">PB4641</strain>
    </source>
</reference>
<keyword evidence="8 11" id="KW-1133">Transmembrane helix</keyword>
<dbReference type="PANTHER" id="PTHR48043:SF89">
    <property type="entry name" value="UDP-GLUCURONOSYLTRANSFERASE"/>
    <property type="match status" value="1"/>
</dbReference>
<dbReference type="PANTHER" id="PTHR48043">
    <property type="entry name" value="EG:EG0003.4 PROTEIN-RELATED"/>
    <property type="match status" value="1"/>
</dbReference>
<dbReference type="FunFam" id="3.40.50.2000:FF:000038">
    <property type="entry name" value="UDP-GlucuronosylTransferase"/>
    <property type="match status" value="1"/>
</dbReference>
<comment type="subcellular location">
    <subcellularLocation>
        <location evidence="1">Membrane</location>
        <topology evidence="1">Single-pass membrane protein</topology>
    </subcellularLocation>
</comment>
<evidence type="ECO:0000313" key="13">
    <source>
        <dbReference type="Proteomes" id="UP000008281"/>
    </source>
</evidence>
<organism evidence="13">
    <name type="scientific">Caenorhabditis remanei</name>
    <name type="common">Caenorhabditis vulgaris</name>
    <dbReference type="NCBI Taxonomy" id="31234"/>
    <lineage>
        <taxon>Eukaryota</taxon>
        <taxon>Metazoa</taxon>
        <taxon>Ecdysozoa</taxon>
        <taxon>Nematoda</taxon>
        <taxon>Chromadorea</taxon>
        <taxon>Rhabditida</taxon>
        <taxon>Rhabditina</taxon>
        <taxon>Rhabditomorpha</taxon>
        <taxon>Rhabditoidea</taxon>
        <taxon>Rhabditidae</taxon>
        <taxon>Peloderinae</taxon>
        <taxon>Caenorhabditis</taxon>
    </lineage>
</organism>
<evidence type="ECO:0000256" key="2">
    <source>
        <dbReference type="ARBA" id="ARBA00009995"/>
    </source>
</evidence>
<evidence type="ECO:0000256" key="5">
    <source>
        <dbReference type="ARBA" id="ARBA00022679"/>
    </source>
</evidence>
<evidence type="ECO:0000256" key="4">
    <source>
        <dbReference type="ARBA" id="ARBA00022676"/>
    </source>
</evidence>
<evidence type="ECO:0000256" key="1">
    <source>
        <dbReference type="ARBA" id="ARBA00004167"/>
    </source>
</evidence>
<keyword evidence="6 11" id="KW-0812">Transmembrane</keyword>
<dbReference type="AlphaFoldDB" id="E3N7I9"/>
<dbReference type="CTD" id="9813140"/>
<dbReference type="Gene3D" id="3.40.50.2000">
    <property type="entry name" value="Glycogen Phosphorylase B"/>
    <property type="match status" value="2"/>
</dbReference>
<dbReference type="KEGG" id="crq:GCK72_002978"/>
<dbReference type="EMBL" id="DS268548">
    <property type="protein sequence ID" value="EFO88593.1"/>
    <property type="molecule type" value="Genomic_DNA"/>
</dbReference>
<dbReference type="InterPro" id="IPR002213">
    <property type="entry name" value="UDP_glucos_trans"/>
</dbReference>
<protein>
    <recommendedName>
        <fullName evidence="3">glucuronosyltransferase</fullName>
        <ecNumber evidence="3">2.4.1.17</ecNumber>
    </recommendedName>
</protein>
<dbReference type="OMA" id="IEHAIRF"/>
<dbReference type="GO" id="GO:0016020">
    <property type="term" value="C:membrane"/>
    <property type="evidence" value="ECO:0007669"/>
    <property type="project" value="UniProtKB-SubCell"/>
</dbReference>
<dbReference type="Proteomes" id="UP000008281">
    <property type="component" value="Unassembled WGS sequence"/>
</dbReference>
<dbReference type="eggNOG" id="KOG1192">
    <property type="taxonomic scope" value="Eukaryota"/>
</dbReference>